<dbReference type="Proteomes" id="UP000192356">
    <property type="component" value="Unassembled WGS sequence"/>
</dbReference>
<accession>A0A1X0Q882</accession>
<proteinExistence type="predicted"/>
<evidence type="ECO:0000313" key="2">
    <source>
        <dbReference type="Proteomes" id="UP000192356"/>
    </source>
</evidence>
<sequence>MPFFFLSSESLSSSFALLDLIFCLESFLVFIESFLESVLDFLESFFVCLESFALRLLLKVPDCKSKVFKLFITDSGIF</sequence>
<protein>
    <submittedName>
        <fullName evidence="1">Uncharacterized protein</fullName>
    </submittedName>
</protein>
<dbReference type="EMBL" id="LVKB01000144">
    <property type="protein sequence ID" value="ORD95999.1"/>
    <property type="molecule type" value="Genomic_DNA"/>
</dbReference>
<keyword evidence="2" id="KW-1185">Reference proteome</keyword>
<dbReference type="VEuPathDB" id="MicrosporidiaDB:HERIO_2033"/>
<gene>
    <name evidence="1" type="ORF">HERIO_2033</name>
</gene>
<organism evidence="1 2">
    <name type="scientific">Hepatospora eriocheir</name>
    <dbReference type="NCBI Taxonomy" id="1081669"/>
    <lineage>
        <taxon>Eukaryota</taxon>
        <taxon>Fungi</taxon>
        <taxon>Fungi incertae sedis</taxon>
        <taxon>Microsporidia</taxon>
        <taxon>Hepatosporidae</taxon>
        <taxon>Hepatospora</taxon>
    </lineage>
</organism>
<dbReference type="AlphaFoldDB" id="A0A1X0Q882"/>
<reference evidence="1 2" key="1">
    <citation type="journal article" date="2017" name="Environ. Microbiol.">
        <title>Decay of the glycolytic pathway and adaptation to intranuclear parasitism within Enterocytozoonidae microsporidia.</title>
        <authorList>
            <person name="Wiredu Boakye D."/>
            <person name="Jaroenlak P."/>
            <person name="Prachumwat A."/>
            <person name="Williams T.A."/>
            <person name="Bateman K.S."/>
            <person name="Itsathitphaisarn O."/>
            <person name="Sritunyalucksana K."/>
            <person name="Paszkiewicz K.H."/>
            <person name="Moore K.A."/>
            <person name="Stentiford G.D."/>
            <person name="Williams B.A."/>
        </authorList>
    </citation>
    <scope>NUCLEOTIDE SEQUENCE [LARGE SCALE GENOMIC DNA]</scope>
    <source>
        <strain evidence="1 2">GB1</strain>
    </source>
</reference>
<name>A0A1X0Q882_9MICR</name>
<comment type="caution">
    <text evidence="1">The sequence shown here is derived from an EMBL/GenBank/DDBJ whole genome shotgun (WGS) entry which is preliminary data.</text>
</comment>
<evidence type="ECO:0000313" key="1">
    <source>
        <dbReference type="EMBL" id="ORD95999.1"/>
    </source>
</evidence>